<keyword evidence="1" id="KW-1133">Transmembrane helix</keyword>
<feature type="transmembrane region" description="Helical" evidence="1">
    <location>
        <begin position="301"/>
        <end position="323"/>
    </location>
</feature>
<organism evidence="3 4">
    <name type="scientific">Marivirga atlantica</name>
    <dbReference type="NCBI Taxonomy" id="1548457"/>
    <lineage>
        <taxon>Bacteria</taxon>
        <taxon>Pseudomonadati</taxon>
        <taxon>Bacteroidota</taxon>
        <taxon>Cytophagia</taxon>
        <taxon>Cytophagales</taxon>
        <taxon>Marivirgaceae</taxon>
        <taxon>Marivirga</taxon>
    </lineage>
</organism>
<gene>
    <name evidence="3" type="ORF">JKP34_03425</name>
</gene>
<keyword evidence="2" id="KW-0732">Signal</keyword>
<feature type="signal peptide" evidence="2">
    <location>
        <begin position="1"/>
        <end position="17"/>
    </location>
</feature>
<sequence>MRKLLSLIIILSVFALANTNAQSVDTLLIELDKYELISADEGNEDFIFRLPVDSFPQNFDAVKLKSTKLFYVFFHDSIYGHSNEDNELLVYIPNHKKSRLSDMRIHSQNAQQKVFVSTLKKAMPKESQLKIEIQKNNGANSSFKDVFIVLLLVIITLLTIFRISYPKRFNEVFSVRRNFSLRPIESDNSRLRLFDEDGLFAAAVYIIILSFLLLILFNYEEIIISKADRSQIFITFLKTVLIFSTVLFTKVVVVSLNSRLFRINKINAYYIKEILNLGLLFGIILFLFLAVIFLSGEYLPYWSILVVKNGIIVFYLARVFLLYFKILKLSGFTYLYLFSYFCTTEILPLIIGLKYFY</sequence>
<dbReference type="RefSeq" id="WP_201917729.1">
    <property type="nucleotide sequence ID" value="NZ_JAERQG010000001.1"/>
</dbReference>
<feature type="chain" id="PRO_5037071068" evidence="2">
    <location>
        <begin position="18"/>
        <end position="357"/>
    </location>
</feature>
<proteinExistence type="predicted"/>
<dbReference type="InterPro" id="IPR025367">
    <property type="entry name" value="DUF4271"/>
</dbReference>
<evidence type="ECO:0000313" key="3">
    <source>
        <dbReference type="EMBL" id="MBL0764287.1"/>
    </source>
</evidence>
<keyword evidence="1" id="KW-0812">Transmembrane</keyword>
<evidence type="ECO:0000313" key="4">
    <source>
        <dbReference type="Proteomes" id="UP000642920"/>
    </source>
</evidence>
<feature type="transmembrane region" description="Helical" evidence="1">
    <location>
        <begin position="146"/>
        <end position="165"/>
    </location>
</feature>
<dbReference type="Proteomes" id="UP000642920">
    <property type="component" value="Unassembled WGS sequence"/>
</dbReference>
<protein>
    <submittedName>
        <fullName evidence="3">DUF4271 domain-containing protein</fullName>
    </submittedName>
</protein>
<reference evidence="3" key="1">
    <citation type="submission" date="2021-01" db="EMBL/GenBank/DDBJ databases">
        <title>Marivirga sp. nov., isolated from intertidal surface sediments.</title>
        <authorList>
            <person name="Zhang M."/>
        </authorList>
    </citation>
    <scope>NUCLEOTIDE SEQUENCE</scope>
    <source>
        <strain evidence="3">SM1354</strain>
    </source>
</reference>
<feature type="transmembrane region" description="Helical" evidence="1">
    <location>
        <begin position="231"/>
        <end position="253"/>
    </location>
</feature>
<dbReference type="AlphaFoldDB" id="A0A937A5Z2"/>
<feature type="transmembrane region" description="Helical" evidence="1">
    <location>
        <begin position="199"/>
        <end position="219"/>
    </location>
</feature>
<keyword evidence="1" id="KW-0472">Membrane</keyword>
<accession>A0A937A5Z2</accession>
<name>A0A937A5Z2_9BACT</name>
<dbReference type="Pfam" id="PF14093">
    <property type="entry name" value="DUF4271"/>
    <property type="match status" value="1"/>
</dbReference>
<evidence type="ECO:0000256" key="1">
    <source>
        <dbReference type="SAM" id="Phobius"/>
    </source>
</evidence>
<dbReference type="EMBL" id="JAERQG010000001">
    <property type="protein sequence ID" value="MBL0764287.1"/>
    <property type="molecule type" value="Genomic_DNA"/>
</dbReference>
<feature type="transmembrane region" description="Helical" evidence="1">
    <location>
        <begin position="274"/>
        <end position="295"/>
    </location>
</feature>
<keyword evidence="4" id="KW-1185">Reference proteome</keyword>
<comment type="caution">
    <text evidence="3">The sequence shown here is derived from an EMBL/GenBank/DDBJ whole genome shotgun (WGS) entry which is preliminary data.</text>
</comment>
<evidence type="ECO:0000256" key="2">
    <source>
        <dbReference type="SAM" id="SignalP"/>
    </source>
</evidence>
<feature type="transmembrane region" description="Helical" evidence="1">
    <location>
        <begin position="335"/>
        <end position="356"/>
    </location>
</feature>